<dbReference type="Proteomes" id="UP000712600">
    <property type="component" value="Unassembled WGS sequence"/>
</dbReference>
<reference evidence="2" key="1">
    <citation type="submission" date="2019-12" db="EMBL/GenBank/DDBJ databases">
        <title>Genome sequencing and annotation of Brassica cretica.</title>
        <authorList>
            <person name="Studholme D.J."/>
            <person name="Sarris P."/>
        </authorList>
    </citation>
    <scope>NUCLEOTIDE SEQUENCE</scope>
    <source>
        <strain evidence="2">PFS-109/04</strain>
        <tissue evidence="2">Leaf</tissue>
    </source>
</reference>
<comment type="caution">
    <text evidence="2">The sequence shown here is derived from an EMBL/GenBank/DDBJ whole genome shotgun (WGS) entry which is preliminary data.</text>
</comment>
<name>A0A8S9R3T1_BRACR</name>
<dbReference type="AlphaFoldDB" id="A0A8S9R3T1"/>
<feature type="region of interest" description="Disordered" evidence="1">
    <location>
        <begin position="49"/>
        <end position="68"/>
    </location>
</feature>
<sequence>MEKDVDCIKFKQLASAFQKQIGELGENLCCCRCGLREGAIDQIRKRKANDDNHGLAGSPKIDGEGVDVSEINNVPTPSYADIEMHDVNEDVNAVSRRFHRADAVESTFKEQTPILVALLLKRFKDDEPVNVTWGSIIDIHH</sequence>
<protein>
    <submittedName>
        <fullName evidence="2">Uncharacterized protein</fullName>
    </submittedName>
</protein>
<evidence type="ECO:0000313" key="3">
    <source>
        <dbReference type="Proteomes" id="UP000712600"/>
    </source>
</evidence>
<proteinExistence type="predicted"/>
<organism evidence="2 3">
    <name type="scientific">Brassica cretica</name>
    <name type="common">Mustard</name>
    <dbReference type="NCBI Taxonomy" id="69181"/>
    <lineage>
        <taxon>Eukaryota</taxon>
        <taxon>Viridiplantae</taxon>
        <taxon>Streptophyta</taxon>
        <taxon>Embryophyta</taxon>
        <taxon>Tracheophyta</taxon>
        <taxon>Spermatophyta</taxon>
        <taxon>Magnoliopsida</taxon>
        <taxon>eudicotyledons</taxon>
        <taxon>Gunneridae</taxon>
        <taxon>Pentapetalae</taxon>
        <taxon>rosids</taxon>
        <taxon>malvids</taxon>
        <taxon>Brassicales</taxon>
        <taxon>Brassicaceae</taxon>
        <taxon>Brassiceae</taxon>
        <taxon>Brassica</taxon>
    </lineage>
</organism>
<evidence type="ECO:0000313" key="2">
    <source>
        <dbReference type="EMBL" id="KAF3558378.1"/>
    </source>
</evidence>
<accession>A0A8S9R3T1</accession>
<dbReference type="EMBL" id="QGKX02000996">
    <property type="protein sequence ID" value="KAF3558378.1"/>
    <property type="molecule type" value="Genomic_DNA"/>
</dbReference>
<evidence type="ECO:0000256" key="1">
    <source>
        <dbReference type="SAM" id="MobiDB-lite"/>
    </source>
</evidence>
<gene>
    <name evidence="2" type="ORF">F2Q69_00011574</name>
</gene>